<evidence type="ECO:0000313" key="2">
    <source>
        <dbReference type="Proteomes" id="UP000759131"/>
    </source>
</evidence>
<accession>A0A7R9LGR4</accession>
<dbReference type="AlphaFoldDB" id="A0A7R9LGR4"/>
<gene>
    <name evidence="1" type="ORF">OSB1V03_LOCUS18647</name>
</gene>
<keyword evidence="2" id="KW-1185">Reference proteome</keyword>
<sequence>MKESISESDEQIYDKMMAKFLGIGNGSPFPTADESAKALCNSPESTLSPQELSSAVRFYATFGAKMQPFFGDMNASDSYNIFRWFCNSADQGQLGQALNAKLIESKKLRDTAITSLESLDTNRLYTNKFEAMFEDKLARDSVRNVGVFYRETVDFGKSLSVVNGRANCTLIDTPAPNITYRTFLLPLIKTIDRLLKNEPVAESADVVTDRLLGPALGIGNGRPFPDTEAGAKSFCSGVFRLTEQNVSIPQNYYNTLGEKTLKAVTVIARPDGYETLRGFCGFADPVKLGRGLNINLKEAITLRDNVVNYLDNANIANTTLADVICVIRLHFLAKAPKIFADQFAQIYIQRIMNLYAEIVDAAERIAMVKPINTCTFPIGNYPGQNKYLTFYVPMLNTISRFMKGIHV</sequence>
<protein>
    <submittedName>
        <fullName evidence="1">Uncharacterized protein</fullName>
    </submittedName>
</protein>
<organism evidence="1">
    <name type="scientific">Medioppia subpectinata</name>
    <dbReference type="NCBI Taxonomy" id="1979941"/>
    <lineage>
        <taxon>Eukaryota</taxon>
        <taxon>Metazoa</taxon>
        <taxon>Ecdysozoa</taxon>
        <taxon>Arthropoda</taxon>
        <taxon>Chelicerata</taxon>
        <taxon>Arachnida</taxon>
        <taxon>Acari</taxon>
        <taxon>Acariformes</taxon>
        <taxon>Sarcoptiformes</taxon>
        <taxon>Oribatida</taxon>
        <taxon>Brachypylina</taxon>
        <taxon>Oppioidea</taxon>
        <taxon>Oppiidae</taxon>
        <taxon>Medioppia</taxon>
    </lineage>
</organism>
<name>A0A7R9LGR4_9ACAR</name>
<evidence type="ECO:0000313" key="1">
    <source>
        <dbReference type="EMBL" id="CAD7641426.1"/>
    </source>
</evidence>
<dbReference type="EMBL" id="CAJPIZ010025242">
    <property type="protein sequence ID" value="CAG2118696.1"/>
    <property type="molecule type" value="Genomic_DNA"/>
</dbReference>
<proteinExistence type="predicted"/>
<reference evidence="1" key="1">
    <citation type="submission" date="2020-11" db="EMBL/GenBank/DDBJ databases">
        <authorList>
            <person name="Tran Van P."/>
        </authorList>
    </citation>
    <scope>NUCLEOTIDE SEQUENCE</scope>
</reference>
<dbReference type="EMBL" id="OC879817">
    <property type="protein sequence ID" value="CAD7641426.1"/>
    <property type="molecule type" value="Genomic_DNA"/>
</dbReference>
<dbReference type="Proteomes" id="UP000759131">
    <property type="component" value="Unassembled WGS sequence"/>
</dbReference>